<dbReference type="InterPro" id="IPR013507">
    <property type="entry name" value="DNA_mismatch_S5_2-like"/>
</dbReference>
<proteinExistence type="inferred from homology"/>
<evidence type="ECO:0000313" key="10">
    <source>
        <dbReference type="Proteomes" id="UP000530564"/>
    </source>
</evidence>
<dbReference type="Gene3D" id="3.30.230.10">
    <property type="match status" value="1"/>
</dbReference>
<evidence type="ECO:0000256" key="1">
    <source>
        <dbReference type="ARBA" id="ARBA00006082"/>
    </source>
</evidence>
<evidence type="ECO:0000259" key="8">
    <source>
        <dbReference type="SMART" id="SM01340"/>
    </source>
</evidence>
<sequence length="622" mass="66385">MPIRRLPPETVNRIAAGEVVERPASAIKELVENALDAGSRSIEVQADGGGLTRILVADDGCGLSANELALAIERHATSKLAPDDAGDYDLLHIHTLGFRGEALPSIGSVARLSISSRAKGLADAHAILVEGGQVGAVTPSGFPGPHGARVEVRDLFYATPARLKFMKSERSEALAIADEIKRQAMAHEAVSFALDLDGRRTLRLPAESKGADGRLARLSSIMGREFSENALEIDHEREGVRLTGFAGLPTFNRGNSAHQYLFVNGRPVRDRLLQGALRGAYADFLARDRHPLVALYLDLDPSLVDVNVHPAKAEVRFRDPALVRGLIVGGLRHALASAGHRAATTVASDTLSNLRPGWSPQPSYPPPQPSAQGFSAWQAGGWAPAIAAAIPGLTDISARAEVAEWPPAPAAYTPGVQEAPAPSVVFDPVDFPLGAARAQVHETYIVAQTRDGVVIVDQHAAHERLVYEQMKVQMDGGGVARQVLLLPEVVELDPAEAERVVARADELEAMGLVVESFGPGAVLVRETPALLGETDVSGLIRDIADDLSENGQALALKERLAEVCGTMACHGSVRAGRRLTAPEMNALLRQMEATPHSGQCNHGRPTYVELKLADIERLFGRR</sequence>
<dbReference type="NCBIfam" id="TIGR00585">
    <property type="entry name" value="mutl"/>
    <property type="match status" value="1"/>
</dbReference>
<dbReference type="RefSeq" id="WP_183771479.1">
    <property type="nucleotide sequence ID" value="NZ_JACIDK010000002.1"/>
</dbReference>
<dbReference type="InterPro" id="IPR042121">
    <property type="entry name" value="MutL_C_regsub"/>
</dbReference>
<dbReference type="Gene3D" id="3.30.1370.100">
    <property type="entry name" value="MutL, C-terminal domain, regulatory subdomain"/>
    <property type="match status" value="1"/>
</dbReference>
<evidence type="ECO:0000256" key="5">
    <source>
        <dbReference type="HAMAP-Rule" id="MF_00149"/>
    </source>
</evidence>
<dbReference type="GO" id="GO:0005524">
    <property type="term" value="F:ATP binding"/>
    <property type="evidence" value="ECO:0007669"/>
    <property type="project" value="InterPro"/>
</dbReference>
<evidence type="ECO:0000313" key="9">
    <source>
        <dbReference type="EMBL" id="MBB3890976.1"/>
    </source>
</evidence>
<evidence type="ECO:0000256" key="3">
    <source>
        <dbReference type="ARBA" id="ARBA00022763"/>
    </source>
</evidence>
<dbReference type="GO" id="GO:0030983">
    <property type="term" value="F:mismatched DNA binding"/>
    <property type="evidence" value="ECO:0007669"/>
    <property type="project" value="InterPro"/>
</dbReference>
<dbReference type="GO" id="GO:0032300">
    <property type="term" value="C:mismatch repair complex"/>
    <property type="evidence" value="ECO:0007669"/>
    <property type="project" value="InterPro"/>
</dbReference>
<dbReference type="GO" id="GO:0016887">
    <property type="term" value="F:ATP hydrolysis activity"/>
    <property type="evidence" value="ECO:0007669"/>
    <property type="project" value="InterPro"/>
</dbReference>
<dbReference type="SMART" id="SM00853">
    <property type="entry name" value="MutL_C"/>
    <property type="match status" value="1"/>
</dbReference>
<dbReference type="PANTHER" id="PTHR10073">
    <property type="entry name" value="DNA MISMATCH REPAIR PROTEIN MLH, PMS, MUTL"/>
    <property type="match status" value="1"/>
</dbReference>
<dbReference type="SMART" id="SM01340">
    <property type="entry name" value="DNA_mis_repair"/>
    <property type="match status" value="1"/>
</dbReference>
<comment type="function">
    <text evidence="5">This protein is involved in the repair of mismatches in DNA. It is required for dam-dependent methyl-directed DNA mismatch repair. May act as a 'molecular matchmaker', a protein that promotes the formation of a stable complex between two or more DNA-binding proteins in an ATP-dependent manner without itself being part of a final effector complex.</text>
</comment>
<name>A0A839ZXA7_9CAUL</name>
<dbReference type="AlphaFoldDB" id="A0A839ZXA7"/>
<feature type="region of interest" description="Disordered" evidence="6">
    <location>
        <begin position="351"/>
        <end position="373"/>
    </location>
</feature>
<reference evidence="9 10" key="1">
    <citation type="submission" date="2020-08" db="EMBL/GenBank/DDBJ databases">
        <title>Genomic Encyclopedia of Type Strains, Phase IV (KMG-IV): sequencing the most valuable type-strain genomes for metagenomic binning, comparative biology and taxonomic classification.</title>
        <authorList>
            <person name="Goeker M."/>
        </authorList>
    </citation>
    <scope>NUCLEOTIDE SEQUENCE [LARGE SCALE GENOMIC DNA]</scope>
    <source>
        <strain evidence="9 10">DSM 21793</strain>
    </source>
</reference>
<evidence type="ECO:0000256" key="2">
    <source>
        <dbReference type="ARBA" id="ARBA00021975"/>
    </source>
</evidence>
<dbReference type="InterPro" id="IPR014790">
    <property type="entry name" value="MutL_C"/>
</dbReference>
<dbReference type="HAMAP" id="MF_00149">
    <property type="entry name" value="DNA_mis_repair"/>
    <property type="match status" value="1"/>
</dbReference>
<dbReference type="InterPro" id="IPR020568">
    <property type="entry name" value="Ribosomal_Su5_D2-typ_SF"/>
</dbReference>
<dbReference type="FunFam" id="3.30.565.10:FF:000003">
    <property type="entry name" value="DNA mismatch repair endonuclease MutL"/>
    <property type="match status" value="1"/>
</dbReference>
<dbReference type="Proteomes" id="UP000530564">
    <property type="component" value="Unassembled WGS sequence"/>
</dbReference>
<dbReference type="Gene3D" id="3.30.1540.20">
    <property type="entry name" value="MutL, C-terminal domain, dimerisation subdomain"/>
    <property type="match status" value="1"/>
</dbReference>
<keyword evidence="3 5" id="KW-0227">DNA damage</keyword>
<dbReference type="InterPro" id="IPR014721">
    <property type="entry name" value="Ribsml_uS5_D2-typ_fold_subgr"/>
</dbReference>
<keyword evidence="4 5" id="KW-0234">DNA repair</keyword>
<dbReference type="GO" id="GO:0006298">
    <property type="term" value="P:mismatch repair"/>
    <property type="evidence" value="ECO:0007669"/>
    <property type="project" value="UniProtKB-UniRule"/>
</dbReference>
<comment type="caution">
    <text evidence="9">The sequence shown here is derived from an EMBL/GenBank/DDBJ whole genome shotgun (WGS) entry which is preliminary data.</text>
</comment>
<dbReference type="Pfam" id="PF01119">
    <property type="entry name" value="DNA_mis_repair"/>
    <property type="match status" value="1"/>
</dbReference>
<dbReference type="SUPFAM" id="SSF54211">
    <property type="entry name" value="Ribosomal protein S5 domain 2-like"/>
    <property type="match status" value="1"/>
</dbReference>
<dbReference type="InterPro" id="IPR042120">
    <property type="entry name" value="MutL_C_dimsub"/>
</dbReference>
<dbReference type="InterPro" id="IPR020667">
    <property type="entry name" value="DNA_mismatch_repair_MutL"/>
</dbReference>
<dbReference type="EMBL" id="JACIDK010000002">
    <property type="protein sequence ID" value="MBB3890976.1"/>
    <property type="molecule type" value="Genomic_DNA"/>
</dbReference>
<dbReference type="InterPro" id="IPR002099">
    <property type="entry name" value="MutL/Mlh/PMS"/>
</dbReference>
<dbReference type="Gene3D" id="3.30.565.10">
    <property type="entry name" value="Histidine kinase-like ATPase, C-terminal domain"/>
    <property type="match status" value="1"/>
</dbReference>
<gene>
    <name evidence="5" type="primary">mutL</name>
    <name evidence="9" type="ORF">GGQ61_001693</name>
</gene>
<dbReference type="CDD" id="cd00782">
    <property type="entry name" value="MutL_Trans"/>
    <property type="match status" value="1"/>
</dbReference>
<dbReference type="Pfam" id="PF13589">
    <property type="entry name" value="HATPase_c_3"/>
    <property type="match status" value="1"/>
</dbReference>
<evidence type="ECO:0000256" key="6">
    <source>
        <dbReference type="SAM" id="MobiDB-lite"/>
    </source>
</evidence>
<dbReference type="CDD" id="cd16926">
    <property type="entry name" value="HATPase_MutL-MLH-PMS-like"/>
    <property type="match status" value="1"/>
</dbReference>
<dbReference type="PROSITE" id="PS00058">
    <property type="entry name" value="DNA_MISMATCH_REPAIR_1"/>
    <property type="match status" value="1"/>
</dbReference>
<dbReference type="PANTHER" id="PTHR10073:SF12">
    <property type="entry name" value="DNA MISMATCH REPAIR PROTEIN MLH1"/>
    <property type="match status" value="1"/>
</dbReference>
<organism evidence="9 10">
    <name type="scientific">Phenylobacterium haematophilum</name>
    <dbReference type="NCBI Taxonomy" id="98513"/>
    <lineage>
        <taxon>Bacteria</taxon>
        <taxon>Pseudomonadati</taxon>
        <taxon>Pseudomonadota</taxon>
        <taxon>Alphaproteobacteria</taxon>
        <taxon>Caulobacterales</taxon>
        <taxon>Caulobacteraceae</taxon>
        <taxon>Phenylobacterium</taxon>
    </lineage>
</organism>
<accession>A0A839ZXA7</accession>
<evidence type="ECO:0000259" key="7">
    <source>
        <dbReference type="SMART" id="SM00853"/>
    </source>
</evidence>
<dbReference type="InterPro" id="IPR037198">
    <property type="entry name" value="MutL_C_sf"/>
</dbReference>
<feature type="domain" description="DNA mismatch repair protein S5" evidence="8">
    <location>
        <begin position="218"/>
        <end position="336"/>
    </location>
</feature>
<evidence type="ECO:0000256" key="4">
    <source>
        <dbReference type="ARBA" id="ARBA00023204"/>
    </source>
</evidence>
<dbReference type="NCBIfam" id="NF000953">
    <property type="entry name" value="PRK00095.2-4"/>
    <property type="match status" value="1"/>
</dbReference>
<feature type="domain" description="MutL C-terminal dimerisation" evidence="7">
    <location>
        <begin position="436"/>
        <end position="579"/>
    </location>
</feature>
<dbReference type="SUPFAM" id="SSF55874">
    <property type="entry name" value="ATPase domain of HSP90 chaperone/DNA topoisomerase II/histidine kinase"/>
    <property type="match status" value="1"/>
</dbReference>
<dbReference type="GO" id="GO:0140664">
    <property type="term" value="F:ATP-dependent DNA damage sensor activity"/>
    <property type="evidence" value="ECO:0007669"/>
    <property type="project" value="InterPro"/>
</dbReference>
<dbReference type="Pfam" id="PF08676">
    <property type="entry name" value="MutL_C"/>
    <property type="match status" value="1"/>
</dbReference>
<dbReference type="InterPro" id="IPR036890">
    <property type="entry name" value="HATPase_C_sf"/>
</dbReference>
<dbReference type="SUPFAM" id="SSF118116">
    <property type="entry name" value="DNA mismatch repair protein MutL"/>
    <property type="match status" value="1"/>
</dbReference>
<dbReference type="InterPro" id="IPR038973">
    <property type="entry name" value="MutL/Mlh/Pms-like"/>
</dbReference>
<protein>
    <recommendedName>
        <fullName evidence="2 5">DNA mismatch repair protein MutL</fullName>
    </recommendedName>
</protein>
<comment type="similarity">
    <text evidence="1 5">Belongs to the DNA mismatch repair MutL/HexB family.</text>
</comment>
<dbReference type="InterPro" id="IPR014762">
    <property type="entry name" value="DNA_mismatch_repair_CS"/>
</dbReference>
<keyword evidence="10" id="KW-1185">Reference proteome</keyword>